<feature type="compositionally biased region" description="Gly residues" evidence="1">
    <location>
        <begin position="33"/>
        <end position="42"/>
    </location>
</feature>
<gene>
    <name evidence="2" type="ORF">AVDCRST_MAG47-2830</name>
</gene>
<dbReference type="AlphaFoldDB" id="A0A6J4NNF7"/>
<reference evidence="2" key="1">
    <citation type="submission" date="2020-02" db="EMBL/GenBank/DDBJ databases">
        <authorList>
            <person name="Meier V. D."/>
        </authorList>
    </citation>
    <scope>NUCLEOTIDE SEQUENCE</scope>
    <source>
        <strain evidence="2">AVDCRST_MAG47</strain>
    </source>
</reference>
<feature type="compositionally biased region" description="Low complexity" evidence="1">
    <location>
        <begin position="9"/>
        <end position="32"/>
    </location>
</feature>
<evidence type="ECO:0000256" key="1">
    <source>
        <dbReference type="SAM" id="MobiDB-lite"/>
    </source>
</evidence>
<proteinExistence type="predicted"/>
<feature type="non-terminal residue" evidence="2">
    <location>
        <position position="184"/>
    </location>
</feature>
<sequence length="184" mass="19964">EHSPAADQRPPALGRGPARPGPAAAHGPRAARGGYGVAGGPARGPRPRRRSPGPRQGARPDAAAADDRYDVAGADDPHRGWLVGRRDRLGLRRLPAQHRRSGGDRGPDPAGDRPARQPHRRRPRGARDPVRRGERRRRHLHREDRWSPARPDVQGVRAPQVPRPAPRSRLHPRAAAAGGVGLRL</sequence>
<dbReference type="EMBL" id="CADCUK010000183">
    <property type="protein sequence ID" value="CAA9391022.1"/>
    <property type="molecule type" value="Genomic_DNA"/>
</dbReference>
<organism evidence="2">
    <name type="scientific">uncultured Nocardioidaceae bacterium</name>
    <dbReference type="NCBI Taxonomy" id="253824"/>
    <lineage>
        <taxon>Bacteria</taxon>
        <taxon>Bacillati</taxon>
        <taxon>Actinomycetota</taxon>
        <taxon>Actinomycetes</taxon>
        <taxon>Propionibacteriales</taxon>
        <taxon>Nocardioidaceae</taxon>
        <taxon>environmental samples</taxon>
    </lineage>
</organism>
<accession>A0A6J4NNF7</accession>
<feature type="compositionally biased region" description="Basic and acidic residues" evidence="1">
    <location>
        <begin position="101"/>
        <end position="115"/>
    </location>
</feature>
<feature type="non-terminal residue" evidence="2">
    <location>
        <position position="1"/>
    </location>
</feature>
<feature type="region of interest" description="Disordered" evidence="1">
    <location>
        <begin position="1"/>
        <end position="184"/>
    </location>
</feature>
<feature type="compositionally biased region" description="Basic and acidic residues" evidence="1">
    <location>
        <begin position="65"/>
        <end position="90"/>
    </location>
</feature>
<name>A0A6J4NNF7_9ACTN</name>
<evidence type="ECO:0000313" key="2">
    <source>
        <dbReference type="EMBL" id="CAA9391022.1"/>
    </source>
</evidence>
<protein>
    <submittedName>
        <fullName evidence="2">GlnR-family transcriptional regulator</fullName>
    </submittedName>
</protein>
<feature type="compositionally biased region" description="Low complexity" evidence="1">
    <location>
        <begin position="53"/>
        <end position="63"/>
    </location>
</feature>